<evidence type="ECO:0000256" key="1">
    <source>
        <dbReference type="ARBA" id="ARBA00022837"/>
    </source>
</evidence>
<dbReference type="AlphaFoldDB" id="A0AAV4JKQ2"/>
<keyword evidence="5" id="KW-1185">Reference proteome</keyword>
<dbReference type="SUPFAM" id="SSF47473">
    <property type="entry name" value="EF-hand"/>
    <property type="match status" value="1"/>
</dbReference>
<name>A0AAV4JKQ2_9GAST</name>
<comment type="caution">
    <text evidence="4">The sequence shown here is derived from an EMBL/GenBank/DDBJ whole genome shotgun (WGS) entry which is preliminary data.</text>
</comment>
<accession>A0AAV4JKQ2</accession>
<evidence type="ECO:0008006" key="6">
    <source>
        <dbReference type="Google" id="ProtNLM"/>
    </source>
</evidence>
<dbReference type="InterPro" id="IPR011992">
    <property type="entry name" value="EF-hand-dom_pair"/>
</dbReference>
<evidence type="ECO:0000313" key="5">
    <source>
        <dbReference type="Proteomes" id="UP000762676"/>
    </source>
</evidence>
<dbReference type="InterPro" id="IPR018247">
    <property type="entry name" value="EF_Hand_1_Ca_BS"/>
</dbReference>
<dbReference type="PROSITE" id="PS00018">
    <property type="entry name" value="EF_HAND_1"/>
    <property type="match status" value="1"/>
</dbReference>
<protein>
    <recommendedName>
        <fullName evidence="6">EF-hand domain-containing protein</fullName>
    </recommendedName>
</protein>
<keyword evidence="1" id="KW-0106">Calcium</keyword>
<keyword evidence="3" id="KW-0732">Signal</keyword>
<gene>
    <name evidence="4" type="ORF">ElyMa_006941900</name>
</gene>
<evidence type="ECO:0000256" key="2">
    <source>
        <dbReference type="SAM" id="MobiDB-lite"/>
    </source>
</evidence>
<reference evidence="4 5" key="1">
    <citation type="journal article" date="2021" name="Elife">
        <title>Chloroplast acquisition without the gene transfer in kleptoplastic sea slugs, Plakobranchus ocellatus.</title>
        <authorList>
            <person name="Maeda T."/>
            <person name="Takahashi S."/>
            <person name="Yoshida T."/>
            <person name="Shimamura S."/>
            <person name="Takaki Y."/>
            <person name="Nagai Y."/>
            <person name="Toyoda A."/>
            <person name="Suzuki Y."/>
            <person name="Arimoto A."/>
            <person name="Ishii H."/>
            <person name="Satoh N."/>
            <person name="Nishiyama T."/>
            <person name="Hasebe M."/>
            <person name="Maruyama T."/>
            <person name="Minagawa J."/>
            <person name="Obokata J."/>
            <person name="Shigenobu S."/>
        </authorList>
    </citation>
    <scope>NUCLEOTIDE SEQUENCE [LARGE SCALE GENOMIC DNA]</scope>
</reference>
<organism evidence="4 5">
    <name type="scientific">Elysia marginata</name>
    <dbReference type="NCBI Taxonomy" id="1093978"/>
    <lineage>
        <taxon>Eukaryota</taxon>
        <taxon>Metazoa</taxon>
        <taxon>Spiralia</taxon>
        <taxon>Lophotrochozoa</taxon>
        <taxon>Mollusca</taxon>
        <taxon>Gastropoda</taxon>
        <taxon>Heterobranchia</taxon>
        <taxon>Euthyneura</taxon>
        <taxon>Panpulmonata</taxon>
        <taxon>Sacoglossa</taxon>
        <taxon>Placobranchoidea</taxon>
        <taxon>Plakobranchidae</taxon>
        <taxon>Elysia</taxon>
    </lineage>
</organism>
<sequence>METNWQSIAVRLTIVCTLFSQYSALPTDLDSDVAVRLQHTNNAGPSVPARPGHSEDLQQPPHASSDLLPLTNPKQKPQAAVPAAVQAAPNVGSNAISSPNSPFTNHFVLDTANLDLNGDGCIAGEPELDLFKYHVATALAGTPNNMLRAHSIVHRTDTNKDGRICWCDFISIYLHDKDEADEHRHSAPFVVILDKDNGMFSRLDEDKDGLLKGAELDSLAQQFASCIAGEQARLIVAAMTGLEVKDGAISSKGTCEARRVLYQVVCLSFNPF</sequence>
<dbReference type="EMBL" id="BMAT01013883">
    <property type="protein sequence ID" value="GFS22102.1"/>
    <property type="molecule type" value="Genomic_DNA"/>
</dbReference>
<evidence type="ECO:0000313" key="4">
    <source>
        <dbReference type="EMBL" id="GFS22102.1"/>
    </source>
</evidence>
<feature type="chain" id="PRO_5043752716" description="EF-hand domain-containing protein" evidence="3">
    <location>
        <begin position="25"/>
        <end position="272"/>
    </location>
</feature>
<dbReference type="Proteomes" id="UP000762676">
    <property type="component" value="Unassembled WGS sequence"/>
</dbReference>
<dbReference type="Gene3D" id="1.10.238.10">
    <property type="entry name" value="EF-hand"/>
    <property type="match status" value="1"/>
</dbReference>
<evidence type="ECO:0000256" key="3">
    <source>
        <dbReference type="SAM" id="SignalP"/>
    </source>
</evidence>
<feature type="signal peptide" evidence="3">
    <location>
        <begin position="1"/>
        <end position="24"/>
    </location>
</feature>
<feature type="compositionally biased region" description="Low complexity" evidence="2">
    <location>
        <begin position="73"/>
        <end position="82"/>
    </location>
</feature>
<proteinExistence type="predicted"/>
<feature type="region of interest" description="Disordered" evidence="2">
    <location>
        <begin position="41"/>
        <end position="82"/>
    </location>
</feature>